<name>A0A9P5U8I5_9AGAR</name>
<evidence type="ECO:0000313" key="3">
    <source>
        <dbReference type="EMBL" id="KAF9070051.1"/>
    </source>
</evidence>
<evidence type="ECO:0000313" key="4">
    <source>
        <dbReference type="Proteomes" id="UP000772434"/>
    </source>
</evidence>
<feature type="chain" id="PRO_5040226600" evidence="2">
    <location>
        <begin position="26"/>
        <end position="192"/>
    </location>
</feature>
<organism evidence="3 4">
    <name type="scientific">Rhodocollybia butyracea</name>
    <dbReference type="NCBI Taxonomy" id="206335"/>
    <lineage>
        <taxon>Eukaryota</taxon>
        <taxon>Fungi</taxon>
        <taxon>Dikarya</taxon>
        <taxon>Basidiomycota</taxon>
        <taxon>Agaricomycotina</taxon>
        <taxon>Agaricomycetes</taxon>
        <taxon>Agaricomycetidae</taxon>
        <taxon>Agaricales</taxon>
        <taxon>Marasmiineae</taxon>
        <taxon>Omphalotaceae</taxon>
        <taxon>Rhodocollybia</taxon>
    </lineage>
</organism>
<feature type="region of interest" description="Disordered" evidence="1">
    <location>
        <begin position="32"/>
        <end position="89"/>
    </location>
</feature>
<evidence type="ECO:0000256" key="1">
    <source>
        <dbReference type="SAM" id="MobiDB-lite"/>
    </source>
</evidence>
<dbReference type="EMBL" id="JADNRY010000045">
    <property type="protein sequence ID" value="KAF9070051.1"/>
    <property type="molecule type" value="Genomic_DNA"/>
</dbReference>
<keyword evidence="4" id="KW-1185">Reference proteome</keyword>
<feature type="signal peptide" evidence="2">
    <location>
        <begin position="1"/>
        <end position="25"/>
    </location>
</feature>
<evidence type="ECO:0000256" key="2">
    <source>
        <dbReference type="SAM" id="SignalP"/>
    </source>
</evidence>
<dbReference type="AlphaFoldDB" id="A0A9P5U8I5"/>
<protein>
    <submittedName>
        <fullName evidence="3">Uncharacterized protein</fullName>
    </submittedName>
</protein>
<gene>
    <name evidence="3" type="ORF">BDP27DRAFT_1402304</name>
</gene>
<keyword evidence="2" id="KW-0732">Signal</keyword>
<comment type="caution">
    <text evidence="3">The sequence shown here is derived from an EMBL/GenBank/DDBJ whole genome shotgun (WGS) entry which is preliminary data.</text>
</comment>
<accession>A0A9P5U8I5</accession>
<reference evidence="3" key="1">
    <citation type="submission" date="2020-11" db="EMBL/GenBank/DDBJ databases">
        <authorList>
            <consortium name="DOE Joint Genome Institute"/>
            <person name="Ahrendt S."/>
            <person name="Riley R."/>
            <person name="Andreopoulos W."/>
            <person name="Labutti K."/>
            <person name="Pangilinan J."/>
            <person name="Ruiz-Duenas F.J."/>
            <person name="Barrasa J.M."/>
            <person name="Sanchez-Garcia M."/>
            <person name="Camarero S."/>
            <person name="Miyauchi S."/>
            <person name="Serrano A."/>
            <person name="Linde D."/>
            <person name="Babiker R."/>
            <person name="Drula E."/>
            <person name="Ayuso-Fernandez I."/>
            <person name="Pacheco R."/>
            <person name="Padilla G."/>
            <person name="Ferreira P."/>
            <person name="Barriuso J."/>
            <person name="Kellner H."/>
            <person name="Castanera R."/>
            <person name="Alfaro M."/>
            <person name="Ramirez L."/>
            <person name="Pisabarro A.G."/>
            <person name="Kuo A."/>
            <person name="Tritt A."/>
            <person name="Lipzen A."/>
            <person name="He G."/>
            <person name="Yan M."/>
            <person name="Ng V."/>
            <person name="Cullen D."/>
            <person name="Martin F."/>
            <person name="Rosso M.-N."/>
            <person name="Henrissat B."/>
            <person name="Hibbett D."/>
            <person name="Martinez A.T."/>
            <person name="Grigoriev I.V."/>
        </authorList>
    </citation>
    <scope>NUCLEOTIDE SEQUENCE</scope>
    <source>
        <strain evidence="3">AH 40177</strain>
    </source>
</reference>
<dbReference type="Proteomes" id="UP000772434">
    <property type="component" value="Unassembled WGS sequence"/>
</dbReference>
<sequence length="192" mass="20892">MLIMKYFTPSAIAFVLLATSLQAYSAVIPSQPQVPADGPPPARAPQVPKSQSDGKPLQEGALGHHVSRELGSPTTPAVMSTAAPKNRSSGVGTWMVTSVRNIWGAETYTSRVETLGKRTDTSVETQTKLVAETQSQIWTKKKVEPIRALAVPPVQRNRASYPPPPIHLALEITTFHNLISVRHSSSTQRRKH</sequence>
<proteinExistence type="predicted"/>